<protein>
    <submittedName>
        <fullName evidence="7">LysR substrate-binding domain-containing protein</fullName>
    </submittedName>
</protein>
<dbReference type="PANTHER" id="PTHR30537">
    <property type="entry name" value="HTH-TYPE TRANSCRIPTIONAL REGULATOR"/>
    <property type="match status" value="1"/>
</dbReference>
<sequence>MYSYLNSLPSLSTLRAFEALSRHLDFELAGEELGISAHTIINDINSLEMELNTHLFYRSLDAISLTEQGQHYADKVREAFDTIVEATNSIHPRATHITLSAPPTFAAKWLIPRLHTFTSEHSNINLQILATGELCNFDTDLVDLAIRYGTPPFDDHLSYELYIKDDFISVVSPKLVSLYGKPDEKDNFKSYTLLHDLLKLWPDYLKLIDLESNNEANNVYFNQASLAIDAALSGQGIAICHSFFVKNEIETKQLVYAFPEKLIRESGFYIVFPKSSLNNGNIRKIRDWLISQV</sequence>
<dbReference type="SUPFAM" id="SSF53850">
    <property type="entry name" value="Periplasmic binding protein-like II"/>
    <property type="match status" value="1"/>
</dbReference>
<dbReference type="InterPro" id="IPR036390">
    <property type="entry name" value="WH_DNA-bd_sf"/>
</dbReference>
<feature type="domain" description="HTH lysR-type" evidence="5">
    <location>
        <begin position="12"/>
        <end position="70"/>
    </location>
</feature>
<evidence type="ECO:0000259" key="6">
    <source>
        <dbReference type="Pfam" id="PF03466"/>
    </source>
</evidence>
<accession>A0A9X3DVA0</accession>
<evidence type="ECO:0000256" key="2">
    <source>
        <dbReference type="ARBA" id="ARBA00023015"/>
    </source>
</evidence>
<dbReference type="InterPro" id="IPR000847">
    <property type="entry name" value="LysR_HTH_N"/>
</dbReference>
<dbReference type="Gene3D" id="1.10.10.10">
    <property type="entry name" value="Winged helix-like DNA-binding domain superfamily/Winged helix DNA-binding domain"/>
    <property type="match status" value="1"/>
</dbReference>
<dbReference type="Gene3D" id="3.40.190.10">
    <property type="entry name" value="Periplasmic binding protein-like II"/>
    <property type="match status" value="2"/>
</dbReference>
<dbReference type="InterPro" id="IPR036388">
    <property type="entry name" value="WH-like_DNA-bd_sf"/>
</dbReference>
<dbReference type="SUPFAM" id="SSF46785">
    <property type="entry name" value="Winged helix' DNA-binding domain"/>
    <property type="match status" value="1"/>
</dbReference>
<evidence type="ECO:0000259" key="5">
    <source>
        <dbReference type="Pfam" id="PF00126"/>
    </source>
</evidence>
<reference evidence="7" key="1">
    <citation type="submission" date="2022-11" db="EMBL/GenBank/DDBJ databases">
        <title>Biodiversity and phylogenetic relationships of bacteria.</title>
        <authorList>
            <person name="Machado R.A.R."/>
            <person name="Bhat A."/>
            <person name="Loulou A."/>
            <person name="Kallel S."/>
        </authorList>
    </citation>
    <scope>NUCLEOTIDE SEQUENCE</scope>
    <source>
        <strain evidence="7">A-IN1</strain>
    </source>
</reference>
<dbReference type="CDD" id="cd08432">
    <property type="entry name" value="PBP2_GcdR_TrpI_HvrB_AmpR_like"/>
    <property type="match status" value="1"/>
</dbReference>
<keyword evidence="2" id="KW-0805">Transcription regulation</keyword>
<gene>
    <name evidence="7" type="ORF">OSH00_14910</name>
</gene>
<comment type="caution">
    <text evidence="7">The sequence shown here is derived from an EMBL/GenBank/DDBJ whole genome shotgun (WGS) entry which is preliminary data.</text>
</comment>
<dbReference type="InterPro" id="IPR005119">
    <property type="entry name" value="LysR_subst-bd"/>
</dbReference>
<comment type="similarity">
    <text evidence="1">Belongs to the LysR transcriptional regulatory family.</text>
</comment>
<feature type="domain" description="LysR substrate-binding" evidence="6">
    <location>
        <begin position="94"/>
        <end position="291"/>
    </location>
</feature>
<dbReference type="InterPro" id="IPR058163">
    <property type="entry name" value="LysR-type_TF_proteobact-type"/>
</dbReference>
<dbReference type="GO" id="GO:0043565">
    <property type="term" value="F:sequence-specific DNA binding"/>
    <property type="evidence" value="ECO:0007669"/>
    <property type="project" value="TreeGrafter"/>
</dbReference>
<dbReference type="Pfam" id="PF00126">
    <property type="entry name" value="HTH_1"/>
    <property type="match status" value="1"/>
</dbReference>
<evidence type="ECO:0000256" key="4">
    <source>
        <dbReference type="ARBA" id="ARBA00023163"/>
    </source>
</evidence>
<dbReference type="EMBL" id="JAPKMY010000008">
    <property type="protein sequence ID" value="MCX5469018.1"/>
    <property type="molecule type" value="Genomic_DNA"/>
</dbReference>
<keyword evidence="3" id="KW-0238">DNA-binding</keyword>
<dbReference type="GO" id="GO:0006351">
    <property type="term" value="P:DNA-templated transcription"/>
    <property type="evidence" value="ECO:0007669"/>
    <property type="project" value="TreeGrafter"/>
</dbReference>
<dbReference type="RefSeq" id="WP_266131092.1">
    <property type="nucleotide sequence ID" value="NZ_JAPKMY010000008.1"/>
</dbReference>
<keyword evidence="4" id="KW-0804">Transcription</keyword>
<evidence type="ECO:0000313" key="7">
    <source>
        <dbReference type="EMBL" id="MCX5469018.1"/>
    </source>
</evidence>
<organism evidence="7 8">
    <name type="scientific">Acinetobacter nematophilus</name>
    <dbReference type="NCBI Taxonomy" id="2994642"/>
    <lineage>
        <taxon>Bacteria</taxon>
        <taxon>Pseudomonadati</taxon>
        <taxon>Pseudomonadota</taxon>
        <taxon>Gammaproteobacteria</taxon>
        <taxon>Moraxellales</taxon>
        <taxon>Moraxellaceae</taxon>
        <taxon>Acinetobacter</taxon>
    </lineage>
</organism>
<evidence type="ECO:0000313" key="8">
    <source>
        <dbReference type="Proteomes" id="UP001146019"/>
    </source>
</evidence>
<dbReference type="AlphaFoldDB" id="A0A9X3DVA0"/>
<name>A0A9X3DVA0_9GAMM</name>
<proteinExistence type="inferred from homology"/>
<dbReference type="PANTHER" id="PTHR30537:SF26">
    <property type="entry name" value="GLYCINE CLEAVAGE SYSTEM TRANSCRIPTIONAL ACTIVATOR"/>
    <property type="match status" value="1"/>
</dbReference>
<evidence type="ECO:0000256" key="3">
    <source>
        <dbReference type="ARBA" id="ARBA00023125"/>
    </source>
</evidence>
<keyword evidence="8" id="KW-1185">Reference proteome</keyword>
<dbReference type="Proteomes" id="UP001146019">
    <property type="component" value="Unassembled WGS sequence"/>
</dbReference>
<dbReference type="GO" id="GO:0003700">
    <property type="term" value="F:DNA-binding transcription factor activity"/>
    <property type="evidence" value="ECO:0007669"/>
    <property type="project" value="InterPro"/>
</dbReference>
<dbReference type="Pfam" id="PF03466">
    <property type="entry name" value="LysR_substrate"/>
    <property type="match status" value="1"/>
</dbReference>
<evidence type="ECO:0000256" key="1">
    <source>
        <dbReference type="ARBA" id="ARBA00009437"/>
    </source>
</evidence>